<gene>
    <name evidence="1" type="ORF">METZ01_LOCUS372832</name>
</gene>
<dbReference type="EMBL" id="UINC01135682">
    <property type="protein sequence ID" value="SVD19978.1"/>
    <property type="molecule type" value="Genomic_DNA"/>
</dbReference>
<dbReference type="Pfam" id="PF10707">
    <property type="entry name" value="YrbL-PhoP_reg"/>
    <property type="match status" value="1"/>
</dbReference>
<sequence length="211" mass="24393">MINLTNAIPFAEGGNRKCFVHPEDKNKCVKVINAESFDKRINNLPWYKPFKDNSAFDDNLKEEKGYLQHALIDQDSKTWKHIAKWYGIVETTIGPGAVTELIRNNGDIAITLEQYLFKNGLTPEVKLAIENFHDWLRETLVLTKNLIPHNLVLKIDNGEIIIKIIDGLGSKSFIPLPNKSNFFAKQYVERRIQLMWSRINWDLSGRKGNWK</sequence>
<proteinExistence type="predicted"/>
<evidence type="ECO:0008006" key="2">
    <source>
        <dbReference type="Google" id="ProtNLM"/>
    </source>
</evidence>
<organism evidence="1">
    <name type="scientific">marine metagenome</name>
    <dbReference type="NCBI Taxonomy" id="408172"/>
    <lineage>
        <taxon>unclassified sequences</taxon>
        <taxon>metagenomes</taxon>
        <taxon>ecological metagenomes</taxon>
    </lineage>
</organism>
<dbReference type="InterPro" id="IPR019647">
    <property type="entry name" value="PhoP_reg_network_YrbL"/>
</dbReference>
<evidence type="ECO:0000313" key="1">
    <source>
        <dbReference type="EMBL" id="SVD19978.1"/>
    </source>
</evidence>
<name>A0A382TF33_9ZZZZ</name>
<accession>A0A382TF33</accession>
<dbReference type="AlphaFoldDB" id="A0A382TF33"/>
<reference evidence="1" key="1">
    <citation type="submission" date="2018-05" db="EMBL/GenBank/DDBJ databases">
        <authorList>
            <person name="Lanie J.A."/>
            <person name="Ng W.-L."/>
            <person name="Kazmierczak K.M."/>
            <person name="Andrzejewski T.M."/>
            <person name="Davidsen T.M."/>
            <person name="Wayne K.J."/>
            <person name="Tettelin H."/>
            <person name="Glass J.I."/>
            <person name="Rusch D."/>
            <person name="Podicherti R."/>
            <person name="Tsui H.-C.T."/>
            <person name="Winkler M.E."/>
        </authorList>
    </citation>
    <scope>NUCLEOTIDE SEQUENCE</scope>
</reference>
<protein>
    <recommendedName>
        <fullName evidence="2">PhoP regulatory network protein YrbL</fullName>
    </recommendedName>
</protein>